<gene>
    <name evidence="3" type="ORF">DXD79_31600</name>
</gene>
<dbReference type="RefSeq" id="WP_117633488.1">
    <property type="nucleotide sequence ID" value="NZ_QSON01000029.1"/>
</dbReference>
<dbReference type="InterPro" id="IPR017853">
    <property type="entry name" value="GH"/>
</dbReference>
<accession>A0A374NZL1</accession>
<reference evidence="3 4" key="1">
    <citation type="submission" date="2018-08" db="EMBL/GenBank/DDBJ databases">
        <title>A genome reference for cultivated species of the human gut microbiota.</title>
        <authorList>
            <person name="Zou Y."/>
            <person name="Xue W."/>
            <person name="Luo G."/>
        </authorList>
    </citation>
    <scope>NUCLEOTIDE SEQUENCE [LARGE SCALE GENOMIC DNA]</scope>
    <source>
        <strain evidence="3 4">TM09-12</strain>
    </source>
</reference>
<dbReference type="EMBL" id="QSON01000029">
    <property type="protein sequence ID" value="RGI95658.1"/>
    <property type="molecule type" value="Genomic_DNA"/>
</dbReference>
<dbReference type="AlphaFoldDB" id="A0A374NZL1"/>
<feature type="region of interest" description="Disordered" evidence="1">
    <location>
        <begin position="210"/>
        <end position="248"/>
    </location>
</feature>
<feature type="domain" description="Glycoside hydrolase family 2 catalytic" evidence="2">
    <location>
        <begin position="327"/>
        <end position="545"/>
    </location>
</feature>
<sequence length="947" mass="105911">MYYSLEGNWKAVLSDGTEGDIRLPGTLDENRLGHKDLGLNQWHSDAENGGGGFNPDAPIATRFTRKYTYEGEALFSRRISFKQEDGERVFLEAERSRCLKLLVDGNEVPHFIPASINTPQVFEVTGMLGEDTELTLVSDNSYPGLPHDAIVFSSAATDETQTNWNGVLGYVRLRTEKEVFLSSLRVYPVQQTLTVAADLSVSGMGLRAGTGMEDGSGTADRSGMADGSGTANGAGMEEGTGMPEADGAWHGTLTIRSEALAETCITTPVTLSEGMNEIRIEGLPLAEHVKRWDEYEGNLYELSALLTGDVEKRVTFGVRDFGDNGKGRLALNGRTIFLRSEANCAEFPETGYTPMTENEWTDILNTYKAYGINCVRFHSHCPSEAAFAAADRLGMMMQPELSHWNPNDAFESGESFSYYQQELALTILWLANHPSFVMLTFGNELCTGETGRERMSRMLEQARALDSTRLYANGSNVHYGRIGCDPDSGFYTSQSYFEAPLRGTFAGEAEPQKKTGRIRGYINNQYPNTRTNYDASMEKLRQTFQKPVFSFEVGQFEVLPDFEELTAFQGISDPANFRIIQEKADMLGLSPVWKRYVEASGELSRIGYREEIEAAMRTKELSGISLLGLQDFPGQGTALVGMMNSHMQPKPYPFARPELFQSFFRDQLPLVQMEKYTYCADEVLKADILAANFGKKDICERPAYELKGSGISVEGTLPEADCRMGELSHAGTLEIPLNMVKKAARLDLTVRIGEMSNTYPVWVYPAENPVCPESVYETERLDSRAKEVLEAGGRVYLTPPSREENLPHSIRAQFTTDFWSVGNFAAQEGGMGQLIDEKHPLFEEFPTEFHTNWQWWPMAGQRAVILPQPMKAIITEMDSYAYMRPMIQLMECRCGNGKLMLSSLGLQELQQYPEARALLSAIYRYMDSERFDPEQSMEAEIIEELVR</sequence>
<dbReference type="InterPro" id="IPR051913">
    <property type="entry name" value="GH2_Domain-Containing"/>
</dbReference>
<dbReference type="SUPFAM" id="SSF51445">
    <property type="entry name" value="(Trans)glycosidases"/>
    <property type="match status" value="1"/>
</dbReference>
<evidence type="ECO:0000313" key="4">
    <source>
        <dbReference type="Proteomes" id="UP000263014"/>
    </source>
</evidence>
<evidence type="ECO:0000259" key="2">
    <source>
        <dbReference type="Pfam" id="PF02836"/>
    </source>
</evidence>
<organism evidence="3 4">
    <name type="scientific">Hungatella hathewayi</name>
    <dbReference type="NCBI Taxonomy" id="154046"/>
    <lineage>
        <taxon>Bacteria</taxon>
        <taxon>Bacillati</taxon>
        <taxon>Bacillota</taxon>
        <taxon>Clostridia</taxon>
        <taxon>Lachnospirales</taxon>
        <taxon>Lachnospiraceae</taxon>
        <taxon>Hungatella</taxon>
    </lineage>
</organism>
<evidence type="ECO:0000256" key="1">
    <source>
        <dbReference type="SAM" id="MobiDB-lite"/>
    </source>
</evidence>
<dbReference type="Proteomes" id="UP000263014">
    <property type="component" value="Unassembled WGS sequence"/>
</dbReference>
<proteinExistence type="predicted"/>
<name>A0A374NZL1_9FIRM</name>
<dbReference type="Pfam" id="PF02836">
    <property type="entry name" value="Glyco_hydro_2_C"/>
    <property type="match status" value="1"/>
</dbReference>
<comment type="caution">
    <text evidence="3">The sequence shown here is derived from an EMBL/GenBank/DDBJ whole genome shotgun (WGS) entry which is preliminary data.</text>
</comment>
<dbReference type="GO" id="GO:0005975">
    <property type="term" value="P:carbohydrate metabolic process"/>
    <property type="evidence" value="ECO:0007669"/>
    <property type="project" value="InterPro"/>
</dbReference>
<dbReference type="PANTHER" id="PTHR42732">
    <property type="entry name" value="BETA-GALACTOSIDASE"/>
    <property type="match status" value="1"/>
</dbReference>
<protein>
    <recommendedName>
        <fullName evidence="2">Glycoside hydrolase family 2 catalytic domain-containing protein</fullName>
    </recommendedName>
</protein>
<evidence type="ECO:0000313" key="3">
    <source>
        <dbReference type="EMBL" id="RGI95658.1"/>
    </source>
</evidence>
<dbReference type="GO" id="GO:0004553">
    <property type="term" value="F:hydrolase activity, hydrolyzing O-glycosyl compounds"/>
    <property type="evidence" value="ECO:0007669"/>
    <property type="project" value="InterPro"/>
</dbReference>
<dbReference type="InterPro" id="IPR006103">
    <property type="entry name" value="Glyco_hydro_2_cat"/>
</dbReference>
<dbReference type="Gene3D" id="3.20.20.80">
    <property type="entry name" value="Glycosidases"/>
    <property type="match status" value="1"/>
</dbReference>